<protein>
    <submittedName>
        <fullName evidence="2">General transcription factor II-I repeat domain-containing protein 2-like</fullName>
    </submittedName>
</protein>
<evidence type="ECO:0000256" key="1">
    <source>
        <dbReference type="SAM" id="Phobius"/>
    </source>
</evidence>
<reference evidence="2 3" key="1">
    <citation type="submission" date="2019-08" db="EMBL/GenBank/DDBJ databases">
        <title>Whole genome of Aphis craccivora.</title>
        <authorList>
            <person name="Voronova N.V."/>
            <person name="Shulinski R.S."/>
            <person name="Bandarenka Y.V."/>
            <person name="Zhorov D.G."/>
            <person name="Warner D."/>
        </authorList>
    </citation>
    <scope>NUCLEOTIDE SEQUENCE [LARGE SCALE GENOMIC DNA]</scope>
    <source>
        <strain evidence="2">180601</strain>
        <tissue evidence="2">Whole Body</tissue>
    </source>
</reference>
<evidence type="ECO:0000313" key="2">
    <source>
        <dbReference type="EMBL" id="KAF0749186.1"/>
    </source>
</evidence>
<evidence type="ECO:0000313" key="3">
    <source>
        <dbReference type="Proteomes" id="UP000478052"/>
    </source>
</evidence>
<keyword evidence="1" id="KW-0812">Transmembrane</keyword>
<comment type="caution">
    <text evidence="2">The sequence shown here is derived from an EMBL/GenBank/DDBJ whole genome shotgun (WGS) entry which is preliminary data.</text>
</comment>
<dbReference type="EMBL" id="VUJU01006190">
    <property type="protein sequence ID" value="KAF0749186.1"/>
    <property type="molecule type" value="Genomic_DNA"/>
</dbReference>
<accession>A0A6G0Y4P5</accession>
<keyword evidence="1" id="KW-0472">Membrane</keyword>
<proteinExistence type="predicted"/>
<name>A0A6G0Y4P5_APHCR</name>
<dbReference type="Proteomes" id="UP000478052">
    <property type="component" value="Unassembled WGS sequence"/>
</dbReference>
<dbReference type="AlphaFoldDB" id="A0A6G0Y4P5"/>
<feature type="transmembrane region" description="Helical" evidence="1">
    <location>
        <begin position="37"/>
        <end position="58"/>
    </location>
</feature>
<keyword evidence="1" id="KW-1133">Transmembrane helix</keyword>
<gene>
    <name evidence="2" type="ORF">FWK35_00020956</name>
</gene>
<sequence length="89" mass="10234">MGSHDRQSALRRAVVANYGRGPNPARHHLISGPQKNIVVSTAIVISAVWTNINLKLLLRCFIMSNKKQKIDSEHRVFKDQWEDDYFCIE</sequence>
<keyword evidence="3" id="KW-1185">Reference proteome</keyword>
<organism evidence="2 3">
    <name type="scientific">Aphis craccivora</name>
    <name type="common">Cowpea aphid</name>
    <dbReference type="NCBI Taxonomy" id="307492"/>
    <lineage>
        <taxon>Eukaryota</taxon>
        <taxon>Metazoa</taxon>
        <taxon>Ecdysozoa</taxon>
        <taxon>Arthropoda</taxon>
        <taxon>Hexapoda</taxon>
        <taxon>Insecta</taxon>
        <taxon>Pterygota</taxon>
        <taxon>Neoptera</taxon>
        <taxon>Paraneoptera</taxon>
        <taxon>Hemiptera</taxon>
        <taxon>Sternorrhyncha</taxon>
        <taxon>Aphidomorpha</taxon>
        <taxon>Aphidoidea</taxon>
        <taxon>Aphididae</taxon>
        <taxon>Aphidini</taxon>
        <taxon>Aphis</taxon>
        <taxon>Aphis</taxon>
    </lineage>
</organism>